<dbReference type="GO" id="GO:0016491">
    <property type="term" value="F:oxidoreductase activity"/>
    <property type="evidence" value="ECO:0007669"/>
    <property type="project" value="UniProtKB-KW"/>
</dbReference>
<reference evidence="3 4" key="1">
    <citation type="submission" date="2018-04" db="EMBL/GenBank/DDBJ databases">
        <title>Genomic Encyclopedia of Archaeal and Bacterial Type Strains, Phase II (KMG-II): from individual species to whole genera.</title>
        <authorList>
            <person name="Goeker M."/>
        </authorList>
    </citation>
    <scope>NUCLEOTIDE SEQUENCE [LARGE SCALE GENOMIC DNA]</scope>
    <source>
        <strain evidence="3 4">DSM 29329</strain>
    </source>
</reference>
<organism evidence="3 4">
    <name type="scientific">Allosediminivita pacifica</name>
    <dbReference type="NCBI Taxonomy" id="1267769"/>
    <lineage>
        <taxon>Bacteria</taxon>
        <taxon>Pseudomonadati</taxon>
        <taxon>Pseudomonadota</taxon>
        <taxon>Alphaproteobacteria</taxon>
        <taxon>Rhodobacterales</taxon>
        <taxon>Paracoccaceae</taxon>
        <taxon>Allosediminivita</taxon>
    </lineage>
</organism>
<name>A0A2T6AS80_9RHOB</name>
<dbReference type="SUPFAM" id="SSF54373">
    <property type="entry name" value="FAD-linked reductases, C-terminal domain"/>
    <property type="match status" value="1"/>
</dbReference>
<gene>
    <name evidence="3" type="ORF">C8N44_11546</name>
</gene>
<dbReference type="GO" id="GO:0005737">
    <property type="term" value="C:cytoplasm"/>
    <property type="evidence" value="ECO:0007669"/>
    <property type="project" value="TreeGrafter"/>
</dbReference>
<dbReference type="Pfam" id="PF01266">
    <property type="entry name" value="DAO"/>
    <property type="match status" value="1"/>
</dbReference>
<dbReference type="OrthoDB" id="9805337at2"/>
<keyword evidence="1" id="KW-0560">Oxidoreductase</keyword>
<comment type="caution">
    <text evidence="3">The sequence shown here is derived from an EMBL/GenBank/DDBJ whole genome shotgun (WGS) entry which is preliminary data.</text>
</comment>
<protein>
    <submittedName>
        <fullName evidence="3">Glycine/D-amino acid oxidase-like deaminating enzyme</fullName>
    </submittedName>
</protein>
<dbReference type="SUPFAM" id="SSF51905">
    <property type="entry name" value="FAD/NAD(P)-binding domain"/>
    <property type="match status" value="1"/>
</dbReference>
<dbReference type="Gene3D" id="3.30.9.10">
    <property type="entry name" value="D-Amino Acid Oxidase, subunit A, domain 2"/>
    <property type="match status" value="1"/>
</dbReference>
<dbReference type="InterPro" id="IPR036188">
    <property type="entry name" value="FAD/NAD-bd_sf"/>
</dbReference>
<keyword evidence="4" id="KW-1185">Reference proteome</keyword>
<dbReference type="InterPro" id="IPR006076">
    <property type="entry name" value="FAD-dep_OxRdtase"/>
</dbReference>
<feature type="domain" description="FAD dependent oxidoreductase" evidence="2">
    <location>
        <begin position="9"/>
        <end position="403"/>
    </location>
</feature>
<proteinExistence type="predicted"/>
<evidence type="ECO:0000259" key="2">
    <source>
        <dbReference type="Pfam" id="PF01266"/>
    </source>
</evidence>
<dbReference type="Gene3D" id="3.50.50.60">
    <property type="entry name" value="FAD/NAD(P)-binding domain"/>
    <property type="match status" value="2"/>
</dbReference>
<dbReference type="AlphaFoldDB" id="A0A2T6AS80"/>
<evidence type="ECO:0000256" key="1">
    <source>
        <dbReference type="ARBA" id="ARBA00023002"/>
    </source>
</evidence>
<evidence type="ECO:0000313" key="3">
    <source>
        <dbReference type="EMBL" id="PTX46679.1"/>
    </source>
</evidence>
<dbReference type="EMBL" id="QBKN01000015">
    <property type="protein sequence ID" value="PTX46679.1"/>
    <property type="molecule type" value="Genomic_DNA"/>
</dbReference>
<dbReference type="PANTHER" id="PTHR13847:SF289">
    <property type="entry name" value="GLYCINE OXIDASE"/>
    <property type="match status" value="1"/>
</dbReference>
<accession>A0A2T6AS80</accession>
<sequence length="422" mass="44737">MPQNGPGQVVVIGAGIIGACTAHALLDAGRQVTLVDPDRPGGAQAASYGNGGFLSPASSIPMSVPGLWRRVPGYLLDPSGPLTIRWRHLPRLAPWLIRFLRAGATQTRLHRTAGILAGLVGDGAARHMALAGSAGCPELIRQDGLIYAYETRAEFDDEAAFWQLRRYNGLRWRELSDEALWDFEPALRPLHRFAAVVDDGAHCTDPGAYVAALVGAAERRGARLVRARATGFTCSDGHLRAVRTNEGEQPCTAAVIAAGIDSADLAAQLGDAVPLVSERGYHVELPTGPGAPRRPVMPGRGKMANLPTRTGLRAAGQVELASTDAPPDWRRADILLDTLRRTYPDLTIDPSQVRRWYGHRPSTPDGLPVIGQATATPDVIHAFGHGHSGLVAAPITGAIVAALIGGTPPPLDPAPFAPARFR</sequence>
<dbReference type="RefSeq" id="WP_107977149.1">
    <property type="nucleotide sequence ID" value="NZ_BMEZ01000016.1"/>
</dbReference>
<evidence type="ECO:0000313" key="4">
    <source>
        <dbReference type="Proteomes" id="UP000244069"/>
    </source>
</evidence>
<dbReference type="PANTHER" id="PTHR13847">
    <property type="entry name" value="SARCOSINE DEHYDROGENASE-RELATED"/>
    <property type="match status" value="1"/>
</dbReference>
<dbReference type="Proteomes" id="UP000244069">
    <property type="component" value="Unassembled WGS sequence"/>
</dbReference>